<comment type="similarity">
    <text evidence="1">Belongs to the peptidase S1 family.</text>
</comment>
<dbReference type="GO" id="GO:0004252">
    <property type="term" value="F:serine-type endopeptidase activity"/>
    <property type="evidence" value="ECO:0007669"/>
    <property type="project" value="InterPro"/>
</dbReference>
<name>A0A8J3BBR9_9ACTN</name>
<feature type="signal peptide" evidence="3">
    <location>
        <begin position="1"/>
        <end position="28"/>
    </location>
</feature>
<dbReference type="InterPro" id="IPR001254">
    <property type="entry name" value="Trypsin_dom"/>
</dbReference>
<keyword evidence="6" id="KW-1185">Reference proteome</keyword>
<dbReference type="SUPFAM" id="SSF50494">
    <property type="entry name" value="Trypsin-like serine proteases"/>
    <property type="match status" value="1"/>
</dbReference>
<dbReference type="AlphaFoldDB" id="A0A8J3BBR9"/>
<dbReference type="PANTHER" id="PTHR24276:SF98">
    <property type="entry name" value="FI18310P1-RELATED"/>
    <property type="match status" value="1"/>
</dbReference>
<comment type="caution">
    <text evidence="5">The sequence shown here is derived from an EMBL/GenBank/DDBJ whole genome shotgun (WGS) entry which is preliminary data.</text>
</comment>
<evidence type="ECO:0000256" key="3">
    <source>
        <dbReference type="SAM" id="SignalP"/>
    </source>
</evidence>
<feature type="chain" id="PRO_5035263849" evidence="3">
    <location>
        <begin position="29"/>
        <end position="248"/>
    </location>
</feature>
<keyword evidence="5" id="KW-0378">Hydrolase</keyword>
<evidence type="ECO:0000256" key="2">
    <source>
        <dbReference type="ARBA" id="ARBA00023157"/>
    </source>
</evidence>
<dbReference type="InterPro" id="IPR018114">
    <property type="entry name" value="TRYPSIN_HIS"/>
</dbReference>
<reference evidence="5" key="1">
    <citation type="journal article" date="2014" name="Int. J. Syst. Evol. Microbiol.">
        <title>Complete genome sequence of Corynebacterium casei LMG S-19264T (=DSM 44701T), isolated from a smear-ripened cheese.</title>
        <authorList>
            <consortium name="US DOE Joint Genome Institute (JGI-PGF)"/>
            <person name="Walter F."/>
            <person name="Albersmeier A."/>
            <person name="Kalinowski J."/>
            <person name="Ruckert C."/>
        </authorList>
    </citation>
    <scope>NUCLEOTIDE SEQUENCE</scope>
    <source>
        <strain evidence="5">JCM 3090</strain>
    </source>
</reference>
<dbReference type="Pfam" id="PF00089">
    <property type="entry name" value="Trypsin"/>
    <property type="match status" value="1"/>
</dbReference>
<dbReference type="PANTHER" id="PTHR24276">
    <property type="entry name" value="POLYSERASE-RELATED"/>
    <property type="match status" value="1"/>
</dbReference>
<evidence type="ECO:0000259" key="4">
    <source>
        <dbReference type="PROSITE" id="PS50240"/>
    </source>
</evidence>
<evidence type="ECO:0000256" key="1">
    <source>
        <dbReference type="ARBA" id="ARBA00007664"/>
    </source>
</evidence>
<dbReference type="GO" id="GO:0006508">
    <property type="term" value="P:proteolysis"/>
    <property type="evidence" value="ECO:0007669"/>
    <property type="project" value="UniProtKB-KW"/>
</dbReference>
<keyword evidence="2" id="KW-1015">Disulfide bond</keyword>
<dbReference type="Proteomes" id="UP000649739">
    <property type="component" value="Unassembled WGS sequence"/>
</dbReference>
<accession>A0A8J3BBR9</accession>
<proteinExistence type="inferred from homology"/>
<dbReference type="InterPro" id="IPR043504">
    <property type="entry name" value="Peptidase_S1_PA_chymotrypsin"/>
</dbReference>
<evidence type="ECO:0000313" key="6">
    <source>
        <dbReference type="Proteomes" id="UP000649739"/>
    </source>
</evidence>
<dbReference type="SMART" id="SM00020">
    <property type="entry name" value="Tryp_SPc"/>
    <property type="match status" value="1"/>
</dbReference>
<organism evidence="5 6">
    <name type="scientific">Pilimelia anulata</name>
    <dbReference type="NCBI Taxonomy" id="53371"/>
    <lineage>
        <taxon>Bacteria</taxon>
        <taxon>Bacillati</taxon>
        <taxon>Actinomycetota</taxon>
        <taxon>Actinomycetes</taxon>
        <taxon>Micromonosporales</taxon>
        <taxon>Micromonosporaceae</taxon>
        <taxon>Pilimelia</taxon>
    </lineage>
</organism>
<dbReference type="InterPro" id="IPR050430">
    <property type="entry name" value="Peptidase_S1"/>
</dbReference>
<gene>
    <name evidence="5" type="ORF">GCM10010123_36660</name>
</gene>
<dbReference type="RefSeq" id="WP_229784230.1">
    <property type="nucleotide sequence ID" value="NZ_BMQB01000008.1"/>
</dbReference>
<dbReference type="EMBL" id="BMQB01000008">
    <property type="protein sequence ID" value="GGK03387.1"/>
    <property type="molecule type" value="Genomic_DNA"/>
</dbReference>
<keyword evidence="3" id="KW-0732">Signal</keyword>
<dbReference type="PROSITE" id="PS50240">
    <property type="entry name" value="TRYPSIN_DOM"/>
    <property type="match status" value="1"/>
</dbReference>
<feature type="domain" description="Peptidase S1" evidence="4">
    <location>
        <begin position="35"/>
        <end position="243"/>
    </location>
</feature>
<reference evidence="5" key="2">
    <citation type="submission" date="2020-09" db="EMBL/GenBank/DDBJ databases">
        <authorList>
            <person name="Sun Q."/>
            <person name="Ohkuma M."/>
        </authorList>
    </citation>
    <scope>NUCLEOTIDE SEQUENCE</scope>
    <source>
        <strain evidence="5">JCM 3090</strain>
    </source>
</reference>
<dbReference type="Gene3D" id="2.40.10.10">
    <property type="entry name" value="Trypsin-like serine proteases"/>
    <property type="match status" value="1"/>
</dbReference>
<dbReference type="PROSITE" id="PS00134">
    <property type="entry name" value="TRYPSIN_HIS"/>
    <property type="match status" value="1"/>
</dbReference>
<protein>
    <submittedName>
        <fullName evidence="5">Serine protease</fullName>
    </submittedName>
</protein>
<dbReference type="InterPro" id="IPR009003">
    <property type="entry name" value="Peptidase_S1_PA"/>
</dbReference>
<dbReference type="InterPro" id="IPR001314">
    <property type="entry name" value="Peptidase_S1A"/>
</dbReference>
<evidence type="ECO:0000313" key="5">
    <source>
        <dbReference type="EMBL" id="GGK03387.1"/>
    </source>
</evidence>
<dbReference type="CDD" id="cd00190">
    <property type="entry name" value="Tryp_SPc"/>
    <property type="match status" value="1"/>
</dbReference>
<dbReference type="PRINTS" id="PR00722">
    <property type="entry name" value="CHYMOTRYPSIN"/>
</dbReference>
<sequence length="248" mass="24990">MKIAPRIALAALAAAALAAGAVAVPAAADPGSNRIVGGKVTTEKWPFTGSLGGCGSALIHEKWIVTAAHCTSGGGGNVRLDSNNKNSGGEVVRVTRYTNHPQYRTIHDIAVGELASPAKTPPIPIAAAHPTVGTKSKLLGWGATTASGGSPSSVLKELDTSMVDAGRCRGISQFDPSGDICTDNPGGNQGACFGDSGGPQISQVDGKWVLIGVTSRGEQTCARNPSIYTSVPAHLSWIKQATGGAVGG</sequence>
<keyword evidence="5" id="KW-0645">Protease</keyword>